<feature type="region of interest" description="Disordered" evidence="1">
    <location>
        <begin position="589"/>
        <end position="643"/>
    </location>
</feature>
<organism evidence="2 3">
    <name type="scientific">Paramecium tetraurelia</name>
    <dbReference type="NCBI Taxonomy" id="5888"/>
    <lineage>
        <taxon>Eukaryota</taxon>
        <taxon>Sar</taxon>
        <taxon>Alveolata</taxon>
        <taxon>Ciliophora</taxon>
        <taxon>Intramacronucleata</taxon>
        <taxon>Oligohymenophorea</taxon>
        <taxon>Peniculida</taxon>
        <taxon>Parameciidae</taxon>
        <taxon>Paramecium</taxon>
    </lineage>
</organism>
<feature type="region of interest" description="Disordered" evidence="1">
    <location>
        <begin position="847"/>
        <end position="898"/>
    </location>
</feature>
<feature type="region of interest" description="Disordered" evidence="1">
    <location>
        <begin position="394"/>
        <end position="426"/>
    </location>
</feature>
<dbReference type="InParanoid" id="A0EEU2"/>
<dbReference type="RefSeq" id="XP_001461206.1">
    <property type="nucleotide sequence ID" value="XM_001461169.1"/>
</dbReference>
<gene>
    <name evidence="2" type="ORF">GSPATT00026156001</name>
</gene>
<keyword evidence="3" id="KW-1185">Reference proteome</keyword>
<evidence type="ECO:0000256" key="1">
    <source>
        <dbReference type="SAM" id="MobiDB-lite"/>
    </source>
</evidence>
<dbReference type="KEGG" id="ptm:GSPATT00026156001"/>
<sequence>MDLQIKKLTTVINQLSNKLEQLQVIQNFEYKQISDVRKLLLEINQVNAEICLLIQSVISIDVSQLMDKIFMCLQNLLVHVLKSREQLNSKKIHQKSSSIQLVDACVQNQTTQQSLLGGVYVSKQGNPSLKVKNITQVPWYDTSQVIHVPKKSVDKYTCTTEDYYLNCSKAISDSGKRELEFESILQFANESIALMGEALQNKILRDYKEKGKPEELEKLMNAIKFKKDDLEHIIKGVDLELLKDKVENYEFVESEIKNHIIQVQKETAERVFLYCKQLFKEQIKKGKYQLQDQLNRQNTFSKGDECRCSIYVGEIVSLQNKTESQSQLINKQVGDLKEKDRVIQDLELQMKLIDGQLKQNLLEKQDLKQKIDSQQNIQRRGSILQRQSSFMKNIQQGDEQNQDQQQSSISPNRKMSREEKIPLNRNTKSQISLPFQQIVENLDDDQISTIIQKDKMLERLIVLTNALDKVNKDRRLSQLQYVVEQKGNRQLTDLLDLIKDIEENDLQFKDTKSFCHSQQDFDDSRSPINVPKHYHSQHIVDQGEAPPRQKFQSTRELNSPRVSHLEQIKEIDENKHILLIPIEQKVAQRKQSKNTSQSSFNDSNQQLDDASPESKQKHRVTRAQSNNNQKIFENKTEKVKRTSSIKLKINRKISNQNTSNDILSNPYGASTALPINSGSLTERLPLRQGTQQDDQFKFEKNIENDETQMKSSTNNHSLHDKPYHNQLQSGSTTQHHTPNNSSRLTKLKSINQNSDNISSKYASNQKSIAENSVQNAIQNLQQTKFQDMQSQPQEIFQIQEENDKLIKKQSLATHNNNNGAQLKQTSLQNNQVQQSSQRESTSINLNIINENKRPQKTNQYTNNPNFDDTNGESSNRSQRKMSRQNMSPNSNYKTVGNEPANVQSYKQSLLDRLTQQNDLKPQITNHKTQTCIENLESKKQDAFIKDYIKKQKEDFEKKQKEERVMFDQTLFDIAEQQEEQIIKYALNNTQGYMISQDINDSIVKQMYQNLKDNGTQITQTINKFYQKQENQNIDFQDFQNFVSKFQNLHKRCGKDCIHVTRFYMRLGFIPIKYLNKRKAMRLAKPVVLPGFPKVT</sequence>
<feature type="compositionally biased region" description="Polar residues" evidence="1">
    <location>
        <begin position="856"/>
        <end position="876"/>
    </location>
</feature>
<dbReference type="Proteomes" id="UP000000600">
    <property type="component" value="Unassembled WGS sequence"/>
</dbReference>
<dbReference type="EMBL" id="CT868674">
    <property type="protein sequence ID" value="CAK93833.1"/>
    <property type="molecule type" value="Genomic_DNA"/>
</dbReference>
<evidence type="ECO:0000313" key="2">
    <source>
        <dbReference type="EMBL" id="CAK93833.1"/>
    </source>
</evidence>
<feature type="compositionally biased region" description="Polar residues" evidence="1">
    <location>
        <begin position="622"/>
        <end position="631"/>
    </location>
</feature>
<proteinExistence type="predicted"/>
<feature type="compositionally biased region" description="Polar residues" evidence="1">
    <location>
        <begin position="550"/>
        <end position="561"/>
    </location>
</feature>
<protein>
    <submittedName>
        <fullName evidence="2">Uncharacterized protein</fullName>
    </submittedName>
</protein>
<feature type="compositionally biased region" description="Low complexity" evidence="1">
    <location>
        <begin position="394"/>
        <end position="409"/>
    </location>
</feature>
<reference evidence="2 3" key="1">
    <citation type="journal article" date="2006" name="Nature">
        <title>Global trends of whole-genome duplications revealed by the ciliate Paramecium tetraurelia.</title>
        <authorList>
            <consortium name="Genoscope"/>
            <person name="Aury J.-M."/>
            <person name="Jaillon O."/>
            <person name="Duret L."/>
            <person name="Noel B."/>
            <person name="Jubin C."/>
            <person name="Porcel B.M."/>
            <person name="Segurens B."/>
            <person name="Daubin V."/>
            <person name="Anthouard V."/>
            <person name="Aiach N."/>
            <person name="Arnaiz O."/>
            <person name="Billaut A."/>
            <person name="Beisson J."/>
            <person name="Blanc I."/>
            <person name="Bouhouche K."/>
            <person name="Camara F."/>
            <person name="Duharcourt S."/>
            <person name="Guigo R."/>
            <person name="Gogendeau D."/>
            <person name="Katinka M."/>
            <person name="Keller A.-M."/>
            <person name="Kissmehl R."/>
            <person name="Klotz C."/>
            <person name="Koll F."/>
            <person name="Le Moue A."/>
            <person name="Lepere C."/>
            <person name="Malinsky S."/>
            <person name="Nowacki M."/>
            <person name="Nowak J.K."/>
            <person name="Plattner H."/>
            <person name="Poulain J."/>
            <person name="Ruiz F."/>
            <person name="Serrano V."/>
            <person name="Zagulski M."/>
            <person name="Dessen P."/>
            <person name="Betermier M."/>
            <person name="Weissenbach J."/>
            <person name="Scarpelli C."/>
            <person name="Schachter V."/>
            <person name="Sperling L."/>
            <person name="Meyer E."/>
            <person name="Cohen J."/>
            <person name="Wincker P."/>
        </authorList>
    </citation>
    <scope>NUCLEOTIDE SEQUENCE [LARGE SCALE GENOMIC DNA]</scope>
    <source>
        <strain evidence="2 3">Stock d4-2</strain>
    </source>
</reference>
<feature type="compositionally biased region" description="Polar residues" evidence="1">
    <location>
        <begin position="725"/>
        <end position="742"/>
    </location>
</feature>
<accession>A0EEU2</accession>
<evidence type="ECO:0000313" key="3">
    <source>
        <dbReference type="Proteomes" id="UP000000600"/>
    </source>
</evidence>
<dbReference type="OrthoDB" id="300245at2759"/>
<feature type="region of interest" description="Disordered" evidence="1">
    <location>
        <begin position="708"/>
        <end position="742"/>
    </location>
</feature>
<feature type="compositionally biased region" description="Polar residues" evidence="1">
    <location>
        <begin position="883"/>
        <end position="898"/>
    </location>
</feature>
<name>A0EEU2_PARTE</name>
<feature type="region of interest" description="Disordered" evidence="1">
    <location>
        <begin position="517"/>
        <end position="562"/>
    </location>
</feature>
<dbReference type="GeneID" id="5046991"/>
<dbReference type="OMA" id="ENDETQM"/>
<dbReference type="AlphaFoldDB" id="A0EEU2"/>
<feature type="compositionally biased region" description="Polar residues" evidence="1">
    <location>
        <begin position="593"/>
        <end position="608"/>
    </location>
</feature>
<dbReference type="HOGENOM" id="CLU_308480_0_0_1"/>